<dbReference type="RefSeq" id="WP_078717064.1">
    <property type="nucleotide sequence ID" value="NZ_FUYC01000005.1"/>
</dbReference>
<evidence type="ECO:0000256" key="2">
    <source>
        <dbReference type="SAM" id="SignalP"/>
    </source>
</evidence>
<evidence type="ECO:0000313" key="3">
    <source>
        <dbReference type="EMBL" id="SKA82050.1"/>
    </source>
</evidence>
<dbReference type="AlphaFoldDB" id="A0A1T4WXH1"/>
<proteinExistence type="predicted"/>
<sequence length="277" mass="31286">MPRRSSLPFPRLRRLLLVLPPLLLLAVFPSTSPAHDATLPEAAENLAAALEQASLDQQQARSWTEEQRALLEERREKTQYLLWLEHRNRKFETYIRERERSLRLLEERQKEAETIRLYLEPYLEELVQRLTRAVQSDLPFLPVERKQRLETLRATLDTPETGLGEKLRRTLEALLVEARYGKDVASGSAVVSTEQGELQGRFLRVGRLAQYFLRRDGQAALALGPDGWHALPEETIPALTRALDMAERSTVSSPLALPASPAAEAGVEPVRENGGAS</sequence>
<evidence type="ECO:0000313" key="4">
    <source>
        <dbReference type="Proteomes" id="UP000190027"/>
    </source>
</evidence>
<keyword evidence="4" id="KW-1185">Reference proteome</keyword>
<evidence type="ECO:0008006" key="5">
    <source>
        <dbReference type="Google" id="ProtNLM"/>
    </source>
</evidence>
<dbReference type="STRING" id="1121449.SAMN02745704_01494"/>
<evidence type="ECO:0000256" key="1">
    <source>
        <dbReference type="SAM" id="MobiDB-lite"/>
    </source>
</evidence>
<feature type="signal peptide" evidence="2">
    <location>
        <begin position="1"/>
        <end position="36"/>
    </location>
</feature>
<protein>
    <recommendedName>
        <fullName evidence="5">DUF3450 domain-containing protein</fullName>
    </recommendedName>
</protein>
<dbReference type="Proteomes" id="UP000190027">
    <property type="component" value="Unassembled WGS sequence"/>
</dbReference>
<keyword evidence="2" id="KW-0732">Signal</keyword>
<accession>A0A1T4WXH1</accession>
<dbReference type="InterPro" id="IPR016866">
    <property type="entry name" value="UCP028069"/>
</dbReference>
<feature type="region of interest" description="Disordered" evidence="1">
    <location>
        <begin position="250"/>
        <end position="277"/>
    </location>
</feature>
<dbReference type="OrthoDB" id="5880116at2"/>
<feature type="compositionally biased region" description="Low complexity" evidence="1">
    <location>
        <begin position="252"/>
        <end position="263"/>
    </location>
</feature>
<name>A0A1T4WXH1_9BACT</name>
<dbReference type="EMBL" id="FUYC01000005">
    <property type="protein sequence ID" value="SKA82050.1"/>
    <property type="molecule type" value="Genomic_DNA"/>
</dbReference>
<feature type="chain" id="PRO_5012707542" description="DUF3450 domain-containing protein" evidence="2">
    <location>
        <begin position="37"/>
        <end position="277"/>
    </location>
</feature>
<reference evidence="3 4" key="1">
    <citation type="submission" date="2017-02" db="EMBL/GenBank/DDBJ databases">
        <authorList>
            <person name="Peterson S.W."/>
        </authorList>
    </citation>
    <scope>NUCLEOTIDE SEQUENCE [LARGE SCALE GENOMIC DNA]</scope>
    <source>
        <strain evidence="3 4">DSM 16080</strain>
    </source>
</reference>
<dbReference type="Pfam" id="PF11932">
    <property type="entry name" value="DUF3450"/>
    <property type="match status" value="1"/>
</dbReference>
<organism evidence="3 4">
    <name type="scientific">Paucidesulfovibrio gracilis DSM 16080</name>
    <dbReference type="NCBI Taxonomy" id="1121449"/>
    <lineage>
        <taxon>Bacteria</taxon>
        <taxon>Pseudomonadati</taxon>
        <taxon>Thermodesulfobacteriota</taxon>
        <taxon>Desulfovibrionia</taxon>
        <taxon>Desulfovibrionales</taxon>
        <taxon>Desulfovibrionaceae</taxon>
        <taxon>Paucidesulfovibrio</taxon>
    </lineage>
</organism>
<gene>
    <name evidence="3" type="ORF">SAMN02745704_01494</name>
</gene>